<dbReference type="GO" id="GO:0008757">
    <property type="term" value="F:S-adenosylmethionine-dependent methyltransferase activity"/>
    <property type="evidence" value="ECO:0007669"/>
    <property type="project" value="InterPro"/>
</dbReference>
<dbReference type="RefSeq" id="WP_130347217.1">
    <property type="nucleotide sequence ID" value="NZ_SGWQ01000010.1"/>
</dbReference>
<dbReference type="Gene3D" id="3.40.50.150">
    <property type="entry name" value="Vaccinia Virus protein VP39"/>
    <property type="match status" value="1"/>
</dbReference>
<keyword evidence="3" id="KW-0489">Methyltransferase</keyword>
<keyword evidence="4" id="KW-1185">Reference proteome</keyword>
<keyword evidence="1 3" id="KW-0808">Transferase</keyword>
<sequence>MTTTPNGIVRNSYERDVWRYYHEKRQDMINLLPGEPDGFYHHHFGIGDFDRSVADLPEVEREPKVLAEIHRLENALTDLIVDALDTVGPETRILDAGSGRGGTSFVLHDRFGCSVDGVNFASYQVEFAQELAKARDCADKVRFHQRNMVDTGFPDDYFDVIVTNETTMYVDLPEAFPEFARVLKPHGRYVLITWCINDAVCDGSSDIDQIDKNYVSKMHPRSGYFAELAKHGFVPNHVLDFSRDAVPYWELRQLSKHRTGIEDAYLSAYRQNAIQEILVATDYVPTSAEGRG</sequence>
<dbReference type="CDD" id="cd02440">
    <property type="entry name" value="AdoMet_MTases"/>
    <property type="match status" value="1"/>
</dbReference>
<reference evidence="3 4" key="1">
    <citation type="submission" date="2019-02" db="EMBL/GenBank/DDBJ databases">
        <title>Genomic Encyclopedia of Type Strains, Phase IV (KMG-IV): sequencing the most valuable type-strain genomes for metagenomic binning, comparative biology and taxonomic classification.</title>
        <authorList>
            <person name="Goeker M."/>
        </authorList>
    </citation>
    <scope>NUCLEOTIDE SEQUENCE [LARGE SCALE GENOMIC DNA]</scope>
    <source>
        <strain evidence="3 4">DSM 101727</strain>
    </source>
</reference>
<dbReference type="GO" id="GO:0032259">
    <property type="term" value="P:methylation"/>
    <property type="evidence" value="ECO:0007669"/>
    <property type="project" value="UniProtKB-KW"/>
</dbReference>
<dbReference type="Proteomes" id="UP000294257">
    <property type="component" value="Unassembled WGS sequence"/>
</dbReference>
<dbReference type="PANTHER" id="PTHR44068">
    <property type="entry name" value="ZGC:194242"/>
    <property type="match status" value="1"/>
</dbReference>
<feature type="domain" description="Methyltransferase type 11" evidence="2">
    <location>
        <begin position="94"/>
        <end position="190"/>
    </location>
</feature>
<dbReference type="EMBL" id="SGWQ01000010">
    <property type="protein sequence ID" value="RZS33947.1"/>
    <property type="molecule type" value="Genomic_DNA"/>
</dbReference>
<proteinExistence type="predicted"/>
<dbReference type="PANTHER" id="PTHR44068:SF11">
    <property type="entry name" value="GERANYL DIPHOSPHATE 2-C-METHYLTRANSFERASE"/>
    <property type="match status" value="1"/>
</dbReference>
<evidence type="ECO:0000259" key="2">
    <source>
        <dbReference type="Pfam" id="PF08241"/>
    </source>
</evidence>
<protein>
    <submittedName>
        <fullName evidence="3">Geranyl diphosphate 2-C-methyltransferase</fullName>
    </submittedName>
</protein>
<gene>
    <name evidence="3" type="ORF">EV193_11097</name>
</gene>
<evidence type="ECO:0000313" key="4">
    <source>
        <dbReference type="Proteomes" id="UP000294257"/>
    </source>
</evidence>
<comment type="caution">
    <text evidence="3">The sequence shown here is derived from an EMBL/GenBank/DDBJ whole genome shotgun (WGS) entry which is preliminary data.</text>
</comment>
<name>A0A4V2ERT1_9PSEU</name>
<dbReference type="SUPFAM" id="SSF53335">
    <property type="entry name" value="S-adenosyl-L-methionine-dependent methyltransferases"/>
    <property type="match status" value="1"/>
</dbReference>
<accession>A0A4V2ERT1</accession>
<evidence type="ECO:0000256" key="1">
    <source>
        <dbReference type="ARBA" id="ARBA00022679"/>
    </source>
</evidence>
<dbReference type="InterPro" id="IPR013216">
    <property type="entry name" value="Methyltransf_11"/>
</dbReference>
<dbReference type="InterPro" id="IPR050447">
    <property type="entry name" value="Erg6_SMT_methyltransf"/>
</dbReference>
<dbReference type="Pfam" id="PF08241">
    <property type="entry name" value="Methyltransf_11"/>
    <property type="match status" value="1"/>
</dbReference>
<dbReference type="InterPro" id="IPR029063">
    <property type="entry name" value="SAM-dependent_MTases_sf"/>
</dbReference>
<organism evidence="3 4">
    <name type="scientific">Herbihabitans rhizosphaerae</name>
    <dbReference type="NCBI Taxonomy" id="1872711"/>
    <lineage>
        <taxon>Bacteria</taxon>
        <taxon>Bacillati</taxon>
        <taxon>Actinomycetota</taxon>
        <taxon>Actinomycetes</taxon>
        <taxon>Pseudonocardiales</taxon>
        <taxon>Pseudonocardiaceae</taxon>
        <taxon>Herbihabitans</taxon>
    </lineage>
</organism>
<evidence type="ECO:0000313" key="3">
    <source>
        <dbReference type="EMBL" id="RZS33947.1"/>
    </source>
</evidence>
<dbReference type="OrthoDB" id="9805171at2"/>
<dbReference type="AlphaFoldDB" id="A0A4V2ERT1"/>